<evidence type="ECO:0000256" key="2">
    <source>
        <dbReference type="ARBA" id="ARBA00022980"/>
    </source>
</evidence>
<dbReference type="PANTHER" id="PTHR19836">
    <property type="entry name" value="30S RIBOSOMAL PROTEIN S14"/>
    <property type="match status" value="1"/>
</dbReference>
<dbReference type="PANTHER" id="PTHR19836:SF19">
    <property type="entry name" value="SMALL RIBOSOMAL SUBUNIT PROTEIN US14M"/>
    <property type="match status" value="1"/>
</dbReference>
<organism evidence="4">
    <name type="scientific">Pteridomonas sp. YPF1301</name>
    <dbReference type="NCBI Taxonomy" id="2766739"/>
    <lineage>
        <taxon>Eukaryota</taxon>
        <taxon>Sar</taxon>
        <taxon>Stramenopiles</taxon>
        <taxon>Ochrophyta</taxon>
        <taxon>Dictyochophyceae</taxon>
        <taxon>Pedinellales</taxon>
        <taxon>Pteridomonas</taxon>
    </lineage>
</organism>
<keyword evidence="4" id="KW-0934">Plastid</keyword>
<dbReference type="EMBL" id="LC580440">
    <property type="protein sequence ID" value="BCL05889.1"/>
    <property type="molecule type" value="Genomic_DNA"/>
</dbReference>
<keyword evidence="2 4" id="KW-0689">Ribosomal protein</keyword>
<gene>
    <name evidence="4" type="primary">rps14</name>
</gene>
<dbReference type="InterPro" id="IPR018271">
    <property type="entry name" value="Ribosomal_uS14_CS"/>
</dbReference>
<evidence type="ECO:0000256" key="1">
    <source>
        <dbReference type="ARBA" id="ARBA00009083"/>
    </source>
</evidence>
<dbReference type="GO" id="GO:0015935">
    <property type="term" value="C:small ribosomal subunit"/>
    <property type="evidence" value="ECO:0007669"/>
    <property type="project" value="TreeGrafter"/>
</dbReference>
<protein>
    <submittedName>
        <fullName evidence="4">Ribosomal protein S14</fullName>
    </submittedName>
</protein>
<reference evidence="4" key="1">
    <citation type="submission" date="2020-09" db="EMBL/GenBank/DDBJ databases">
        <title>Highly reduced plastid genomes of the non-photosynthetic dictyochophyceans Pteridomonas spp. (Ochrophyta, SAR).</title>
        <authorList>
            <person name="Kayama M."/>
            <person name="Kamikawa R."/>
        </authorList>
    </citation>
    <scope>NUCLEOTIDE SEQUENCE</scope>
    <source>
        <strain evidence="4">YPF1301</strain>
    </source>
</reference>
<keyword evidence="3" id="KW-0687">Ribonucleoprotein</keyword>
<dbReference type="Gene3D" id="1.10.287.1480">
    <property type="match status" value="1"/>
</dbReference>
<dbReference type="GO" id="GO:0005737">
    <property type="term" value="C:cytoplasm"/>
    <property type="evidence" value="ECO:0007669"/>
    <property type="project" value="UniProtKB-ARBA"/>
</dbReference>
<evidence type="ECO:0000256" key="3">
    <source>
        <dbReference type="ARBA" id="ARBA00023274"/>
    </source>
</evidence>
<name>A0A7G1MPP2_9STRA</name>
<dbReference type="AlphaFoldDB" id="A0A7G1MPP2"/>
<dbReference type="PROSITE" id="PS00527">
    <property type="entry name" value="RIBOSOMAL_S14"/>
    <property type="match status" value="1"/>
</dbReference>
<geneLocation type="plastid" evidence="4"/>
<dbReference type="SUPFAM" id="SSF57716">
    <property type="entry name" value="Glucocorticoid receptor-like (DNA-binding domain)"/>
    <property type="match status" value="1"/>
</dbReference>
<dbReference type="GO" id="GO:0003735">
    <property type="term" value="F:structural constituent of ribosome"/>
    <property type="evidence" value="ECO:0007669"/>
    <property type="project" value="InterPro"/>
</dbReference>
<dbReference type="Pfam" id="PF00253">
    <property type="entry name" value="Ribosomal_S14"/>
    <property type="match status" value="1"/>
</dbReference>
<evidence type="ECO:0000313" key="4">
    <source>
        <dbReference type="EMBL" id="BCL05889.1"/>
    </source>
</evidence>
<dbReference type="NCBIfam" id="NF006477">
    <property type="entry name" value="PRK08881.1"/>
    <property type="match status" value="1"/>
</dbReference>
<comment type="similarity">
    <text evidence="1">Belongs to the universal ribosomal protein uS14 family.</text>
</comment>
<dbReference type="InterPro" id="IPR001209">
    <property type="entry name" value="Ribosomal_uS14"/>
</dbReference>
<proteinExistence type="inferred from homology"/>
<dbReference type="GO" id="GO:0006412">
    <property type="term" value="P:translation"/>
    <property type="evidence" value="ECO:0007669"/>
    <property type="project" value="InterPro"/>
</dbReference>
<sequence>MAKKSIIQRSIKKFLIKQKYFYKRKYLKTTKKSCLNLLSSFKIQKSFQKFPKNSSQTRFKRFCWKTGRNRGFFRDFNLSRHSFREMSHNGVLPGLTKSSW</sequence>
<accession>A0A7G1MPP2</accession>